<dbReference type="EMBL" id="JAQQXR010000001">
    <property type="protein sequence ID" value="MDC8757006.1"/>
    <property type="molecule type" value="Genomic_DNA"/>
</dbReference>
<accession>A0ABT5JW97</accession>
<protein>
    <submittedName>
        <fullName evidence="2">Phage baseplate assembly protein V</fullName>
    </submittedName>
</protein>
<keyword evidence="3" id="KW-1185">Reference proteome</keyword>
<proteinExistence type="predicted"/>
<dbReference type="SUPFAM" id="SSF69255">
    <property type="entry name" value="gp5 N-terminal domain-like"/>
    <property type="match status" value="1"/>
</dbReference>
<comment type="caution">
    <text evidence="2">The sequence shown here is derived from an EMBL/GenBank/DDBJ whole genome shotgun (WGS) entry which is preliminary data.</text>
</comment>
<sequence>MSAPAGPLFGKFRGVVSDNRDPLMLGRVRAKVQDVFGDNESGWALPALPYAGKSVGLFLVPPTDAWVWIEFEHGDPDYPIWTGCFWAQGEVPASPGVAEMKVLKTDAVTVTLNDMPGAGGVKIETTLGMKVVISATGIEIDNGMGASIKLSGPQVSINGSALEVM</sequence>
<evidence type="ECO:0000313" key="3">
    <source>
        <dbReference type="Proteomes" id="UP001221208"/>
    </source>
</evidence>
<name>A0ABT5JW97_9BURK</name>
<dbReference type="RefSeq" id="WP_273669657.1">
    <property type="nucleotide sequence ID" value="NZ_JAQQXR010000001.1"/>
</dbReference>
<dbReference type="InterPro" id="IPR037026">
    <property type="entry name" value="Vgr_OB-fold_dom_sf"/>
</dbReference>
<dbReference type="Gene3D" id="2.40.50.230">
    <property type="entry name" value="Gp5 N-terminal domain"/>
    <property type="match status" value="1"/>
</dbReference>
<evidence type="ECO:0000259" key="1">
    <source>
        <dbReference type="Pfam" id="PF04717"/>
    </source>
</evidence>
<reference evidence="2 3" key="1">
    <citation type="submission" date="2022-10" db="EMBL/GenBank/DDBJ databases">
        <title>Janthinobacterium sp. hw3 Genome sequencing.</title>
        <authorList>
            <person name="Park S."/>
        </authorList>
    </citation>
    <scope>NUCLEOTIDE SEQUENCE [LARGE SCALE GENOMIC DNA]</scope>
    <source>
        <strain evidence="3">hw3</strain>
    </source>
</reference>
<gene>
    <name evidence="2" type="ORF">OIK44_05310</name>
</gene>
<feature type="domain" description="Gp5/Type VI secretion system Vgr protein OB-fold" evidence="1">
    <location>
        <begin position="13"/>
        <end position="86"/>
    </location>
</feature>
<dbReference type="Pfam" id="PF04717">
    <property type="entry name" value="Phage_base_V"/>
    <property type="match status" value="1"/>
</dbReference>
<dbReference type="InterPro" id="IPR006531">
    <property type="entry name" value="Gp5/Vgr_OB"/>
</dbReference>
<organism evidence="2 3">
    <name type="scientific">Janthinobacterium fluminis</name>
    <dbReference type="NCBI Taxonomy" id="2987524"/>
    <lineage>
        <taxon>Bacteria</taxon>
        <taxon>Pseudomonadati</taxon>
        <taxon>Pseudomonadota</taxon>
        <taxon>Betaproteobacteria</taxon>
        <taxon>Burkholderiales</taxon>
        <taxon>Oxalobacteraceae</taxon>
        <taxon>Janthinobacterium</taxon>
    </lineage>
</organism>
<evidence type="ECO:0000313" key="2">
    <source>
        <dbReference type="EMBL" id="MDC8757006.1"/>
    </source>
</evidence>
<dbReference type="Proteomes" id="UP001221208">
    <property type="component" value="Unassembled WGS sequence"/>
</dbReference>